<dbReference type="AlphaFoldDB" id="A0A7C0VDM5"/>
<evidence type="ECO:0000313" key="1">
    <source>
        <dbReference type="EMBL" id="HDI83808.1"/>
    </source>
</evidence>
<protein>
    <submittedName>
        <fullName evidence="1">Uncharacterized protein</fullName>
    </submittedName>
</protein>
<sequence>MIVMAFFKKRRKARVFLKNLEKKGLTQKGFVVKVDMIRFIGKLEEKQGYTAIFETETDMEAVKKLAASLFPENSIEFISWD</sequence>
<dbReference type="EMBL" id="DQWE01000396">
    <property type="protein sequence ID" value="HDI83808.1"/>
    <property type="molecule type" value="Genomic_DNA"/>
</dbReference>
<proteinExistence type="predicted"/>
<gene>
    <name evidence="1" type="ORF">ENF18_08485</name>
</gene>
<reference evidence="1" key="1">
    <citation type="journal article" date="2020" name="mSystems">
        <title>Genome- and Community-Level Interaction Insights into Carbon Utilization and Element Cycling Functions of Hydrothermarchaeota in Hydrothermal Sediment.</title>
        <authorList>
            <person name="Zhou Z."/>
            <person name="Liu Y."/>
            <person name="Xu W."/>
            <person name="Pan J."/>
            <person name="Luo Z.H."/>
            <person name="Li M."/>
        </authorList>
    </citation>
    <scope>NUCLEOTIDE SEQUENCE [LARGE SCALE GENOMIC DNA]</scope>
    <source>
        <strain evidence="1">HyVt-102</strain>
    </source>
</reference>
<name>A0A7C0VDM5_UNCW3</name>
<comment type="caution">
    <text evidence="1">The sequence shown here is derived from an EMBL/GenBank/DDBJ whole genome shotgun (WGS) entry which is preliminary data.</text>
</comment>
<dbReference type="Proteomes" id="UP000885847">
    <property type="component" value="Unassembled WGS sequence"/>
</dbReference>
<organism evidence="1">
    <name type="scientific">candidate division WOR-3 bacterium</name>
    <dbReference type="NCBI Taxonomy" id="2052148"/>
    <lineage>
        <taxon>Bacteria</taxon>
        <taxon>Bacteria division WOR-3</taxon>
    </lineage>
</organism>
<accession>A0A7C0VDM5</accession>